<evidence type="ECO:0000259" key="4">
    <source>
        <dbReference type="PROSITE" id="PS50932"/>
    </source>
</evidence>
<dbReference type="PANTHER" id="PTHR30146">
    <property type="entry name" value="LACI-RELATED TRANSCRIPTIONAL REPRESSOR"/>
    <property type="match status" value="1"/>
</dbReference>
<dbReference type="PANTHER" id="PTHR30146:SF109">
    <property type="entry name" value="HTH-TYPE TRANSCRIPTIONAL REGULATOR GALS"/>
    <property type="match status" value="1"/>
</dbReference>
<accession>A0AAU7DSW0</accession>
<keyword evidence="1" id="KW-0805">Transcription regulation</keyword>
<evidence type="ECO:0000256" key="1">
    <source>
        <dbReference type="ARBA" id="ARBA00023015"/>
    </source>
</evidence>
<feature type="domain" description="HTH cro/C1-type" evidence="5">
    <location>
        <begin position="12"/>
        <end position="55"/>
    </location>
</feature>
<dbReference type="Gene3D" id="1.10.260.40">
    <property type="entry name" value="lambda repressor-like DNA-binding domains"/>
    <property type="match status" value="1"/>
</dbReference>
<keyword evidence="3" id="KW-0804">Transcription</keyword>
<dbReference type="SMART" id="SM00354">
    <property type="entry name" value="HTH_LACI"/>
    <property type="match status" value="1"/>
</dbReference>
<dbReference type="AlphaFoldDB" id="A0AAU7DSW0"/>
<evidence type="ECO:0000259" key="5">
    <source>
        <dbReference type="PROSITE" id="PS50943"/>
    </source>
</evidence>
<dbReference type="Pfam" id="PF00356">
    <property type="entry name" value="LacI"/>
    <property type="match status" value="1"/>
</dbReference>
<dbReference type="PROSITE" id="PS50932">
    <property type="entry name" value="HTH_LACI_2"/>
    <property type="match status" value="1"/>
</dbReference>
<dbReference type="GO" id="GO:0000976">
    <property type="term" value="F:transcription cis-regulatory region binding"/>
    <property type="evidence" value="ECO:0007669"/>
    <property type="project" value="TreeGrafter"/>
</dbReference>
<dbReference type="InterPro" id="IPR046335">
    <property type="entry name" value="LacI/GalR-like_sensor"/>
</dbReference>
<dbReference type="SUPFAM" id="SSF47413">
    <property type="entry name" value="lambda repressor-like DNA-binding domains"/>
    <property type="match status" value="1"/>
</dbReference>
<dbReference type="EMBL" id="CP146203">
    <property type="protein sequence ID" value="XBH21034.1"/>
    <property type="molecule type" value="Genomic_DNA"/>
</dbReference>
<dbReference type="CDD" id="cd01392">
    <property type="entry name" value="HTH_LacI"/>
    <property type="match status" value="1"/>
</dbReference>
<dbReference type="PROSITE" id="PS00356">
    <property type="entry name" value="HTH_LACI_1"/>
    <property type="match status" value="1"/>
</dbReference>
<name>A0AAU7DSW0_9MICO</name>
<feature type="domain" description="HTH lacI-type" evidence="4">
    <location>
        <begin position="11"/>
        <end position="65"/>
    </location>
</feature>
<reference evidence="6" key="1">
    <citation type="submission" date="2024-02" db="EMBL/GenBank/DDBJ databases">
        <title>Tomenella chthoni gen. nov. sp. nov., a member of the family Jonesiaceae isolated from bat guano.</title>
        <authorList>
            <person name="Miller S.L."/>
            <person name="King J."/>
            <person name="Sankaranarayanan K."/>
            <person name="Lawson P.A."/>
        </authorList>
    </citation>
    <scope>NUCLEOTIDE SEQUENCE</scope>
    <source>
        <strain evidence="6">BS-20</strain>
    </source>
</reference>
<proteinExistence type="predicted"/>
<protein>
    <submittedName>
        <fullName evidence="6">LacI family DNA-binding transcriptional regulator</fullName>
    </submittedName>
</protein>
<evidence type="ECO:0000313" key="6">
    <source>
        <dbReference type="EMBL" id="XBH21034.1"/>
    </source>
</evidence>
<dbReference type="Pfam" id="PF13377">
    <property type="entry name" value="Peripla_BP_3"/>
    <property type="match status" value="1"/>
</dbReference>
<dbReference type="InterPro" id="IPR028082">
    <property type="entry name" value="Peripla_BP_I"/>
</dbReference>
<dbReference type="InterPro" id="IPR000843">
    <property type="entry name" value="HTH_LacI"/>
</dbReference>
<evidence type="ECO:0000256" key="2">
    <source>
        <dbReference type="ARBA" id="ARBA00023125"/>
    </source>
</evidence>
<evidence type="ECO:0000256" key="3">
    <source>
        <dbReference type="ARBA" id="ARBA00023163"/>
    </source>
</evidence>
<dbReference type="SUPFAM" id="SSF53822">
    <property type="entry name" value="Periplasmic binding protein-like I"/>
    <property type="match status" value="1"/>
</dbReference>
<dbReference type="GO" id="GO:0003700">
    <property type="term" value="F:DNA-binding transcription factor activity"/>
    <property type="evidence" value="ECO:0007669"/>
    <property type="project" value="TreeGrafter"/>
</dbReference>
<dbReference type="InterPro" id="IPR010982">
    <property type="entry name" value="Lambda_DNA-bd_dom_sf"/>
</dbReference>
<dbReference type="Gene3D" id="3.40.50.2300">
    <property type="match status" value="2"/>
</dbReference>
<keyword evidence="2 6" id="KW-0238">DNA-binding</keyword>
<organism evidence="6">
    <name type="scientific">Jonesiaceae bacterium BS-20</name>
    <dbReference type="NCBI Taxonomy" id="3120821"/>
    <lineage>
        <taxon>Bacteria</taxon>
        <taxon>Bacillati</taxon>
        <taxon>Actinomycetota</taxon>
        <taxon>Actinomycetes</taxon>
        <taxon>Micrococcales</taxon>
        <taxon>Jonesiaceae</taxon>
    </lineage>
</organism>
<dbReference type="PROSITE" id="PS50943">
    <property type="entry name" value="HTH_CROC1"/>
    <property type="match status" value="1"/>
</dbReference>
<dbReference type="CDD" id="cd06267">
    <property type="entry name" value="PBP1_LacI_sugar_binding-like"/>
    <property type="match status" value="1"/>
</dbReference>
<gene>
    <name evidence="6" type="ORF">V5R04_12540</name>
</gene>
<dbReference type="InterPro" id="IPR001387">
    <property type="entry name" value="Cro/C1-type_HTH"/>
</dbReference>
<sequence>MSKNNETSKPATMQDVAKVAGVSRGTVSRYVRKNGYVSQDAAEAIESAIVATKFVPNAVARTLAGFPSRNVALVVHEDASLFAQDPNLMGMMIGARRRLQENDYQLLIIIENETESTERLQRTLTSGLVDGVMVAAPKTEDPLAEVVRDSGLPAVYVGQDESFGDLPVVDVDNRDGARRATKFLVDAQVKRAAHIAGPIETYAALQRAEGFHDALGASYRESLVVYSRDWSVAAGAEAMRTLLEKDPEIDGLFAGCDSIAIGAINELRRAGRKVPQDVRVIGFDDSPWATSHRPALTTISQPAEVLGEEMAEMVLRQLRGEDMRGAVVLVPIKLVQRESA</sequence>